<dbReference type="InterPro" id="IPR050108">
    <property type="entry name" value="CDK"/>
</dbReference>
<keyword evidence="9 12" id="KW-0067">ATP-binding</keyword>
<dbReference type="InterPro" id="IPR000719">
    <property type="entry name" value="Prot_kinase_dom"/>
</dbReference>
<keyword evidence="6" id="KW-0808">Transferase</keyword>
<evidence type="ECO:0000256" key="7">
    <source>
        <dbReference type="ARBA" id="ARBA00022741"/>
    </source>
</evidence>
<dbReference type="SMART" id="SM00220">
    <property type="entry name" value="S_TKc"/>
    <property type="match status" value="1"/>
</dbReference>
<dbReference type="AlphaFoldDB" id="A0A9P8P1W0"/>
<dbReference type="GO" id="GO:0009891">
    <property type="term" value="P:positive regulation of biosynthetic process"/>
    <property type="evidence" value="ECO:0007669"/>
    <property type="project" value="UniProtKB-ARBA"/>
</dbReference>
<feature type="compositionally biased region" description="Low complexity" evidence="13">
    <location>
        <begin position="639"/>
        <end position="648"/>
    </location>
</feature>
<evidence type="ECO:0000256" key="5">
    <source>
        <dbReference type="ARBA" id="ARBA00022527"/>
    </source>
</evidence>
<sequence>MSAYTTRRLDRDTPRGLTGLGRADRKVNTPTAPPLQKFKGPGKLDEYEDFKQLGEGTFGVVYRGRMKKNNQIVAIKKVLERGTDDGYPLTAFREMNALRELRSQYVIELVEMLSDKVFLELGTEKKIEGLKKERSYYMVFPYMKFDLAGILMNPDVNLSEPDNKSIMLQMLRGIDYIHKQNFIHRDIKTANILIDSEGIVKIADLGLIRNHQGPRVLLDRQGGGRHKLTQVVMTRYYRAPECVFQFQLYGTAVDIWSIGCVFGELYEKKPILKGDSDIGQGYLIFQLVGSPTEEKMPGLHSFPLRNKFDIKSTEPTLRQRFSKYLSTDGLDLLEKFLTLDPNKRITAEQALLHEYFQNDPKPTESIKCDFEECHESDRDRFRQLTRERSNTAGHPNRIKPETNINAFKQTNQSSAADVAVSKQSVPVSLPPVPFGINAPLRQTQTNQTETGISDTVIQSQIKIQSRNGDDRDKPLSSSERYFQYSQSDNNQQYYTRRSNNGFSYNSRPNKDFISNKNGTNSALNYETGLPSGNPNGPGNNAYPTKTPESYLKSRNQDGQSNHGSSYNGGYNQSEAPSRSKKSLNPNDQSRPDSLVNTPESTKFSRYNENASYDNYNRPPKRQTYIPPNKRQKTNADLGSNANSNAQSRSQDDYKNGPAATQNELSY</sequence>
<feature type="domain" description="Protein kinase" evidence="14">
    <location>
        <begin position="47"/>
        <end position="356"/>
    </location>
</feature>
<evidence type="ECO:0000259" key="14">
    <source>
        <dbReference type="PROSITE" id="PS50011"/>
    </source>
</evidence>
<evidence type="ECO:0000256" key="10">
    <source>
        <dbReference type="ARBA" id="ARBA00023242"/>
    </source>
</evidence>
<dbReference type="PANTHER" id="PTHR24056">
    <property type="entry name" value="CELL DIVISION PROTEIN KINASE"/>
    <property type="match status" value="1"/>
</dbReference>
<evidence type="ECO:0000256" key="3">
    <source>
        <dbReference type="ARBA" id="ARBA00012409"/>
    </source>
</evidence>
<protein>
    <recommendedName>
        <fullName evidence="11">Serine/threonine-protein kinase BUR1</fullName>
        <ecNumber evidence="4">2.7.11.22</ecNumber>
        <ecNumber evidence="3">2.7.11.23</ecNumber>
    </recommendedName>
</protein>
<gene>
    <name evidence="15" type="ORF">WICMUC_005915</name>
</gene>
<dbReference type="GO" id="GO:0008353">
    <property type="term" value="F:RNA polymerase II CTD heptapeptide repeat kinase activity"/>
    <property type="evidence" value="ECO:0007669"/>
    <property type="project" value="UniProtKB-EC"/>
</dbReference>
<evidence type="ECO:0000256" key="2">
    <source>
        <dbReference type="ARBA" id="ARBA00006485"/>
    </source>
</evidence>
<dbReference type="GO" id="GO:0005634">
    <property type="term" value="C:nucleus"/>
    <property type="evidence" value="ECO:0007669"/>
    <property type="project" value="UniProtKB-SubCell"/>
</dbReference>
<dbReference type="InterPro" id="IPR008271">
    <property type="entry name" value="Ser/Thr_kinase_AS"/>
</dbReference>
<keyword evidence="5" id="KW-0723">Serine/threonine-protein kinase</keyword>
<keyword evidence="8" id="KW-0418">Kinase</keyword>
<evidence type="ECO:0000256" key="13">
    <source>
        <dbReference type="SAM" id="MobiDB-lite"/>
    </source>
</evidence>
<dbReference type="InterPro" id="IPR017441">
    <property type="entry name" value="Protein_kinase_ATP_BS"/>
</dbReference>
<evidence type="ECO:0000256" key="12">
    <source>
        <dbReference type="PROSITE-ProRule" id="PRU10141"/>
    </source>
</evidence>
<evidence type="ECO:0000256" key="8">
    <source>
        <dbReference type="ARBA" id="ARBA00022777"/>
    </source>
</evidence>
<dbReference type="OrthoDB" id="28397at2759"/>
<comment type="subcellular location">
    <subcellularLocation>
        <location evidence="1">Nucleus</location>
    </subcellularLocation>
</comment>
<organism evidence="15 16">
    <name type="scientific">Wickerhamomyces mucosus</name>
    <dbReference type="NCBI Taxonomy" id="1378264"/>
    <lineage>
        <taxon>Eukaryota</taxon>
        <taxon>Fungi</taxon>
        <taxon>Dikarya</taxon>
        <taxon>Ascomycota</taxon>
        <taxon>Saccharomycotina</taxon>
        <taxon>Saccharomycetes</taxon>
        <taxon>Phaffomycetales</taxon>
        <taxon>Wickerhamomycetaceae</taxon>
        <taxon>Wickerhamomyces</taxon>
    </lineage>
</organism>
<evidence type="ECO:0000313" key="16">
    <source>
        <dbReference type="Proteomes" id="UP000769528"/>
    </source>
</evidence>
<evidence type="ECO:0000256" key="9">
    <source>
        <dbReference type="ARBA" id="ARBA00022840"/>
    </source>
</evidence>
<evidence type="ECO:0000256" key="6">
    <source>
        <dbReference type="ARBA" id="ARBA00022679"/>
    </source>
</evidence>
<dbReference type="SUPFAM" id="SSF56112">
    <property type="entry name" value="Protein kinase-like (PK-like)"/>
    <property type="match status" value="1"/>
</dbReference>
<dbReference type="EC" id="2.7.11.22" evidence="4"/>
<dbReference type="Pfam" id="PF00069">
    <property type="entry name" value="Pkinase"/>
    <property type="match status" value="1"/>
</dbReference>
<feature type="compositionally biased region" description="Polar residues" evidence="13">
    <location>
        <begin position="594"/>
        <end position="614"/>
    </location>
</feature>
<dbReference type="Gene3D" id="1.10.510.10">
    <property type="entry name" value="Transferase(Phosphotransferase) domain 1"/>
    <property type="match status" value="1"/>
</dbReference>
<evidence type="ECO:0000313" key="15">
    <source>
        <dbReference type="EMBL" id="KAH3663476.1"/>
    </source>
</evidence>
<dbReference type="GO" id="GO:0004693">
    <property type="term" value="F:cyclin-dependent protein serine/threonine kinase activity"/>
    <property type="evidence" value="ECO:0007669"/>
    <property type="project" value="UniProtKB-EC"/>
</dbReference>
<accession>A0A9P8P1W0</accession>
<keyword evidence="7 12" id="KW-0547">Nucleotide-binding</keyword>
<feature type="binding site" evidence="12">
    <location>
        <position position="77"/>
    </location>
    <ligand>
        <name>ATP</name>
        <dbReference type="ChEBI" id="CHEBI:30616"/>
    </ligand>
</feature>
<reference evidence="15" key="2">
    <citation type="submission" date="2021-01" db="EMBL/GenBank/DDBJ databases">
        <authorList>
            <person name="Schikora-Tamarit M.A."/>
        </authorList>
    </citation>
    <scope>NUCLEOTIDE SEQUENCE</scope>
    <source>
        <strain evidence="15">CBS6341</strain>
    </source>
</reference>
<dbReference type="Proteomes" id="UP000769528">
    <property type="component" value="Unassembled WGS sequence"/>
</dbReference>
<feature type="compositionally biased region" description="Polar residues" evidence="13">
    <location>
        <begin position="495"/>
        <end position="524"/>
    </location>
</feature>
<evidence type="ECO:0000256" key="1">
    <source>
        <dbReference type="ARBA" id="ARBA00004123"/>
    </source>
</evidence>
<dbReference type="PROSITE" id="PS00107">
    <property type="entry name" value="PROTEIN_KINASE_ATP"/>
    <property type="match status" value="1"/>
</dbReference>
<evidence type="ECO:0000256" key="4">
    <source>
        <dbReference type="ARBA" id="ARBA00012425"/>
    </source>
</evidence>
<evidence type="ECO:0000256" key="11">
    <source>
        <dbReference type="ARBA" id="ARBA00041018"/>
    </source>
</evidence>
<comment type="similarity">
    <text evidence="2">Belongs to the protein kinase superfamily. CMGC Ser/Thr protein kinase family. CDC2/CDKX subfamily.</text>
</comment>
<reference evidence="15" key="1">
    <citation type="journal article" date="2021" name="Open Biol.">
        <title>Shared evolutionary footprints suggest mitochondrial oxidative damage underlies multiple complex I losses in fungi.</title>
        <authorList>
            <person name="Schikora-Tamarit M.A."/>
            <person name="Marcet-Houben M."/>
            <person name="Nosek J."/>
            <person name="Gabaldon T."/>
        </authorList>
    </citation>
    <scope>NUCLEOTIDE SEQUENCE</scope>
    <source>
        <strain evidence="15">CBS6341</strain>
    </source>
</reference>
<feature type="region of interest" description="Disordered" evidence="13">
    <location>
        <begin position="1"/>
        <end position="32"/>
    </location>
</feature>
<dbReference type="PANTHER" id="PTHR24056:SF233">
    <property type="entry name" value="CYCLIN-DEPENDENT KINASE 9"/>
    <property type="match status" value="1"/>
</dbReference>
<dbReference type="GO" id="GO:0000307">
    <property type="term" value="C:cyclin-dependent protein kinase holoenzyme complex"/>
    <property type="evidence" value="ECO:0007669"/>
    <property type="project" value="UniProtKB-ARBA"/>
</dbReference>
<dbReference type="PROSITE" id="PS00108">
    <property type="entry name" value="PROTEIN_KINASE_ST"/>
    <property type="match status" value="1"/>
</dbReference>
<dbReference type="InterPro" id="IPR011009">
    <property type="entry name" value="Kinase-like_dom_sf"/>
</dbReference>
<name>A0A9P8P1W0_9ASCO</name>
<feature type="region of interest" description="Disordered" evidence="13">
    <location>
        <begin position="484"/>
        <end position="666"/>
    </location>
</feature>
<feature type="compositionally biased region" description="Polar residues" evidence="13">
    <location>
        <begin position="552"/>
        <end position="588"/>
    </location>
</feature>
<dbReference type="Gene3D" id="3.30.200.20">
    <property type="entry name" value="Phosphorylase Kinase, domain 1"/>
    <property type="match status" value="1"/>
</dbReference>
<comment type="caution">
    <text evidence="15">The sequence shown here is derived from an EMBL/GenBank/DDBJ whole genome shotgun (WGS) entry which is preliminary data.</text>
</comment>
<dbReference type="EMBL" id="JAEUBF010001534">
    <property type="protein sequence ID" value="KAH3663476.1"/>
    <property type="molecule type" value="Genomic_DNA"/>
</dbReference>
<dbReference type="FunFam" id="1.10.510.10:FF:000624">
    <property type="entry name" value="Mitogen-activated protein kinase"/>
    <property type="match status" value="1"/>
</dbReference>
<keyword evidence="16" id="KW-1185">Reference proteome</keyword>
<dbReference type="EC" id="2.7.11.23" evidence="3"/>
<dbReference type="PROSITE" id="PS50011">
    <property type="entry name" value="PROTEIN_KINASE_DOM"/>
    <property type="match status" value="1"/>
</dbReference>
<keyword evidence="10" id="KW-0539">Nucleus</keyword>
<feature type="compositionally biased region" description="Low complexity" evidence="13">
    <location>
        <begin position="528"/>
        <end position="543"/>
    </location>
</feature>
<feature type="compositionally biased region" description="Low complexity" evidence="13">
    <location>
        <begin position="484"/>
        <end position="494"/>
    </location>
</feature>
<proteinExistence type="inferred from homology"/>
<dbReference type="GO" id="GO:0005524">
    <property type="term" value="F:ATP binding"/>
    <property type="evidence" value="ECO:0007669"/>
    <property type="project" value="UniProtKB-UniRule"/>
</dbReference>